<dbReference type="InterPro" id="IPR029044">
    <property type="entry name" value="Nucleotide-diphossugar_trans"/>
</dbReference>
<proteinExistence type="predicted"/>
<gene>
    <name evidence="2" type="ORF">DQ392_32815</name>
</gene>
<dbReference type="Gene3D" id="3.90.550.10">
    <property type="entry name" value="Spore Coat Polysaccharide Biosynthesis Protein SpsA, Chain A"/>
    <property type="match status" value="1"/>
</dbReference>
<dbReference type="Gene3D" id="2.160.10.10">
    <property type="entry name" value="Hexapeptide repeat proteins"/>
    <property type="match status" value="1"/>
</dbReference>
<dbReference type="SUPFAM" id="SSF53448">
    <property type="entry name" value="Nucleotide-diphospho-sugar transferases"/>
    <property type="match status" value="1"/>
</dbReference>
<evidence type="ECO:0000259" key="1">
    <source>
        <dbReference type="Pfam" id="PF00483"/>
    </source>
</evidence>
<dbReference type="InterPro" id="IPR005908">
    <property type="entry name" value="G1P_thy_trans_l"/>
</dbReference>
<dbReference type="AlphaFoldDB" id="A0A367E6F3"/>
<name>A0A367E6F3_9ACTN</name>
<sequence>MKALVLSGGAGSRLRPFSHTTPKQLVPVAGKPVLFHALDALTAAGIDDIGLIVSEADGPVSRAVRERPGFDARVTCIAQDAPRGLAHCVLIARDFLGDDDFTMYLGDNIFQGGITDTLDAFRARRPTAQLAVRKVTDPGSYGIAELDAEGRVIALQEKPEHPRSDLAITGAYVFTSEIHEAVRAIGPSARGELEITDAVQWLVSRGRTVTAHHFSRYWADTGTLTDLLACNKVLLQALTPAVGGSVDEHSRLLGPVVVEEGATLRASVVEGPAIIGRHSTLVNCRVGPYSAVGAHCRIEASDVADSVLLDRSTVQGVGKLRGSIIGKSADIRRDSADSGCHKLLVGDNSRVFVPR</sequence>
<reference evidence="2 3" key="1">
    <citation type="submission" date="2018-06" db="EMBL/GenBank/DDBJ databases">
        <title>Streptomyces reniochalinae sp. nov. and Streptomyces diacarnus sp. nov. from marine sponges.</title>
        <authorList>
            <person name="Li L."/>
        </authorList>
    </citation>
    <scope>NUCLEOTIDE SEQUENCE [LARGE SCALE GENOMIC DNA]</scope>
    <source>
        <strain evidence="2 3">LHW50302</strain>
    </source>
</reference>
<dbReference type="EMBL" id="QOIM01000057">
    <property type="protein sequence ID" value="RCG13285.1"/>
    <property type="molecule type" value="Genomic_DNA"/>
</dbReference>
<dbReference type="GO" id="GO:0008879">
    <property type="term" value="F:glucose-1-phosphate thymidylyltransferase activity"/>
    <property type="evidence" value="ECO:0007669"/>
    <property type="project" value="UniProtKB-EC"/>
</dbReference>
<comment type="caution">
    <text evidence="2">The sequence shown here is derived from an EMBL/GenBank/DDBJ whole genome shotgun (WGS) entry which is preliminary data.</text>
</comment>
<organism evidence="2 3">
    <name type="scientific">Streptomyces reniochalinae</name>
    <dbReference type="NCBI Taxonomy" id="2250578"/>
    <lineage>
        <taxon>Bacteria</taxon>
        <taxon>Bacillati</taxon>
        <taxon>Actinomycetota</taxon>
        <taxon>Actinomycetes</taxon>
        <taxon>Kitasatosporales</taxon>
        <taxon>Streptomycetaceae</taxon>
        <taxon>Streptomyces</taxon>
    </lineage>
</organism>
<dbReference type="Proteomes" id="UP000253507">
    <property type="component" value="Unassembled WGS sequence"/>
</dbReference>
<keyword evidence="3" id="KW-1185">Reference proteome</keyword>
<evidence type="ECO:0000313" key="3">
    <source>
        <dbReference type="Proteomes" id="UP000253507"/>
    </source>
</evidence>
<accession>A0A367E6F3</accession>
<keyword evidence="2" id="KW-0548">Nucleotidyltransferase</keyword>
<dbReference type="InterPro" id="IPR005835">
    <property type="entry name" value="NTP_transferase_dom"/>
</dbReference>
<keyword evidence="2" id="KW-0808">Transferase</keyword>
<dbReference type="OrthoDB" id="9803871at2"/>
<dbReference type="NCBIfam" id="TIGR01208">
    <property type="entry name" value="rmlA_long"/>
    <property type="match status" value="1"/>
</dbReference>
<dbReference type="CDD" id="cd04189">
    <property type="entry name" value="G1P_TT_long"/>
    <property type="match status" value="1"/>
</dbReference>
<dbReference type="EC" id="2.7.7.24" evidence="2"/>
<protein>
    <submittedName>
        <fullName evidence="2">Glucose-1-phosphate thymidylyltransferase</fullName>
        <ecNumber evidence="2">2.7.7.24</ecNumber>
    </submittedName>
</protein>
<dbReference type="RefSeq" id="WP_114019354.1">
    <property type="nucleotide sequence ID" value="NZ_QOIM01000057.1"/>
</dbReference>
<evidence type="ECO:0000313" key="2">
    <source>
        <dbReference type="EMBL" id="RCG13285.1"/>
    </source>
</evidence>
<feature type="domain" description="Nucleotidyl transferase" evidence="1">
    <location>
        <begin position="2"/>
        <end position="235"/>
    </location>
</feature>
<dbReference type="PANTHER" id="PTHR42883">
    <property type="entry name" value="GLUCOSE-1-PHOSPHATE THYMIDYLTRANSFERASE"/>
    <property type="match status" value="1"/>
</dbReference>
<dbReference type="PANTHER" id="PTHR42883:SF2">
    <property type="entry name" value="THYMIDYLYLTRANSFERASE"/>
    <property type="match status" value="1"/>
</dbReference>
<dbReference type="Pfam" id="PF00483">
    <property type="entry name" value="NTP_transferase"/>
    <property type="match status" value="1"/>
</dbReference>